<organism evidence="1 2">
    <name type="scientific">Billgrantia gudaonensis</name>
    <dbReference type="NCBI Taxonomy" id="376427"/>
    <lineage>
        <taxon>Bacteria</taxon>
        <taxon>Pseudomonadati</taxon>
        <taxon>Pseudomonadota</taxon>
        <taxon>Gammaproteobacteria</taxon>
        <taxon>Oceanospirillales</taxon>
        <taxon>Halomonadaceae</taxon>
        <taxon>Billgrantia</taxon>
    </lineage>
</organism>
<dbReference type="Proteomes" id="UP000198525">
    <property type="component" value="Unassembled WGS sequence"/>
</dbReference>
<dbReference type="Pfam" id="PF14026">
    <property type="entry name" value="SCO4226-like"/>
    <property type="match status" value="2"/>
</dbReference>
<accession>A0A1G8UZI6</accession>
<dbReference type="InterPro" id="IPR042557">
    <property type="entry name" value="SCO4226"/>
</dbReference>
<name>A0A1G8UZI6_9GAMM</name>
<proteinExistence type="predicted"/>
<dbReference type="RefSeq" id="WP_089685250.1">
    <property type="nucleotide sequence ID" value="NZ_FNES01000006.1"/>
</dbReference>
<evidence type="ECO:0008006" key="3">
    <source>
        <dbReference type="Google" id="ProtNLM"/>
    </source>
</evidence>
<keyword evidence="2" id="KW-1185">Reference proteome</keyword>
<gene>
    <name evidence="1" type="ORF">SAMN04487954_10636</name>
</gene>
<dbReference type="OrthoDB" id="9800027at2"/>
<dbReference type="AlphaFoldDB" id="A0A1G8UZI6"/>
<protein>
    <recommendedName>
        <fullName evidence="3">DUF4242 domain-containing protein</fullName>
    </recommendedName>
</protein>
<dbReference type="Gene3D" id="3.30.70.3090">
    <property type="entry name" value="ORF SCO4226, nickel-binding ferredoxin-like monomer"/>
    <property type="match status" value="1"/>
</dbReference>
<dbReference type="STRING" id="376427.SAMN04487954_10636"/>
<evidence type="ECO:0000313" key="1">
    <source>
        <dbReference type="EMBL" id="SDJ59213.1"/>
    </source>
</evidence>
<reference evidence="1 2" key="1">
    <citation type="submission" date="2016-10" db="EMBL/GenBank/DDBJ databases">
        <authorList>
            <person name="de Groot N.N."/>
        </authorList>
    </citation>
    <scope>NUCLEOTIDE SEQUENCE [LARGE SCALE GENOMIC DNA]</scope>
    <source>
        <strain evidence="1 2">CGMCC 1.6133</strain>
    </source>
</reference>
<evidence type="ECO:0000313" key="2">
    <source>
        <dbReference type="Proteomes" id="UP000198525"/>
    </source>
</evidence>
<sequence>MTHVFLERRFTTPLTAEAVLAISLRAGDCFSRHRVTWQGSLVALDGRRMFCHFQAPDAESTRLALHQTLSDSTLQQAIAAYGAEVRGLWPGTVHDAADLDTTTGPAANVLVERDFAAPVTVEAIQQIEDAGATCLDNHRVRFVRTFFARNRQRMVCLYRAPDAESVRLAQRQAGMPMTRVWAFHAVLPPQPTGSNATT</sequence>
<dbReference type="InterPro" id="IPR025336">
    <property type="entry name" value="SCO4226-like"/>
</dbReference>
<dbReference type="EMBL" id="FNES01000006">
    <property type="protein sequence ID" value="SDJ59213.1"/>
    <property type="molecule type" value="Genomic_DNA"/>
</dbReference>